<evidence type="ECO:0000256" key="2">
    <source>
        <dbReference type="ARBA" id="ARBA00023065"/>
    </source>
</evidence>
<evidence type="ECO:0000256" key="1">
    <source>
        <dbReference type="ARBA" id="ARBA00022448"/>
    </source>
</evidence>
<dbReference type="SUPFAM" id="SSF103486">
    <property type="entry name" value="V-type ATP synthase subunit C"/>
    <property type="match status" value="1"/>
</dbReference>
<keyword evidence="1" id="KW-0813">Transport</keyword>
<evidence type="ECO:0000313" key="4">
    <source>
        <dbReference type="Proteomes" id="UP000813420"/>
    </source>
</evidence>
<accession>A0A9D3AKJ7</accession>
<sequence>MGSVMTYSGITTKIRAMQAKLLKPEDFEQIASLKSVAEVTEYLKEKAAYAPYLENMDSMFYHRGNVEKVLYQSLFDDFSRIFRFGGMEQKQFLKTYWKRYEIDVINYCLRIVFNHYQKPMDLDYKKEYFEKYSQISIDALVSSKNVTELVENLQNTEYYKSLKKIQELKTATLFDYDMALELYYFTTLWKRQRRLLKGKEQKMYIRDCGTKIDLLNIQWVYRAKKYYHMLPPDIYSLTIPIHYRLSVEEYKTLVETPSVEEFQRQLENTYYAKKYHFGSDRTIERIYKDCLQKLYLADRRQNPYSIASIYTYLFLKEEEIDALTTAMECIRYGLPRGETLAYLGGVKQ</sequence>
<organism evidence="3 4">
    <name type="scientific">Merdimonas faecis</name>
    <dbReference type="NCBI Taxonomy" id="1653435"/>
    <lineage>
        <taxon>Bacteria</taxon>
        <taxon>Bacillati</taxon>
        <taxon>Bacillota</taxon>
        <taxon>Clostridia</taxon>
        <taxon>Lachnospirales</taxon>
        <taxon>Lachnospiraceae</taxon>
        <taxon>Merdimonas</taxon>
    </lineage>
</organism>
<reference evidence="3" key="1">
    <citation type="journal article" date="2021" name="PeerJ">
        <title>Extensive microbial diversity within the chicken gut microbiome revealed by metagenomics and culture.</title>
        <authorList>
            <person name="Gilroy R."/>
            <person name="Ravi A."/>
            <person name="Getino M."/>
            <person name="Pursley I."/>
            <person name="Horton D.L."/>
            <person name="Alikhan N.F."/>
            <person name="Baker D."/>
            <person name="Gharbi K."/>
            <person name="Hall N."/>
            <person name="Watson M."/>
            <person name="Adriaenssens E.M."/>
            <person name="Foster-Nyarko E."/>
            <person name="Jarju S."/>
            <person name="Secka A."/>
            <person name="Antonio M."/>
            <person name="Oren A."/>
            <person name="Chaudhuri R.R."/>
            <person name="La Ragione R."/>
            <person name="Hildebrand F."/>
            <person name="Pallen M.J."/>
        </authorList>
    </citation>
    <scope>NUCLEOTIDE SEQUENCE</scope>
    <source>
        <strain evidence="3">USAMLcec4-12693</strain>
    </source>
</reference>
<reference evidence="3" key="2">
    <citation type="submission" date="2021-09" db="EMBL/GenBank/DDBJ databases">
        <authorList>
            <person name="Gilroy R."/>
        </authorList>
    </citation>
    <scope>NUCLEOTIDE SEQUENCE</scope>
    <source>
        <strain evidence="3">USAMLcec4-12693</strain>
    </source>
</reference>
<dbReference type="RefSeq" id="WP_270644592.1">
    <property type="nucleotide sequence ID" value="NZ_DYXE01000091.1"/>
</dbReference>
<dbReference type="InterPro" id="IPR044911">
    <property type="entry name" value="V-type_ATPase_csu/dsu_dom_3"/>
</dbReference>
<name>A0A9D3AKJ7_9FIRM</name>
<dbReference type="AlphaFoldDB" id="A0A9D3AKJ7"/>
<dbReference type="InterPro" id="IPR002843">
    <property type="entry name" value="ATPase_V0-cplx_csu/dsu"/>
</dbReference>
<proteinExistence type="predicted"/>
<dbReference type="InterPro" id="IPR036079">
    <property type="entry name" value="ATPase_csu/dsu_sf"/>
</dbReference>
<dbReference type="Pfam" id="PF01992">
    <property type="entry name" value="vATP-synt_AC39"/>
    <property type="match status" value="1"/>
</dbReference>
<dbReference type="PANTHER" id="PTHR38682">
    <property type="entry name" value="V-TYPE ATP SYNTHASE SUBUNIT C"/>
    <property type="match status" value="1"/>
</dbReference>
<keyword evidence="2" id="KW-0406">Ion transport</keyword>
<evidence type="ECO:0000313" key="3">
    <source>
        <dbReference type="EMBL" id="HJH50898.1"/>
    </source>
</evidence>
<protein>
    <submittedName>
        <fullName evidence="3">V-type ATPase subunit</fullName>
    </submittedName>
</protein>
<dbReference type="Proteomes" id="UP000813420">
    <property type="component" value="Unassembled WGS sequence"/>
</dbReference>
<gene>
    <name evidence="3" type="ORF">K8V39_11645</name>
</gene>
<dbReference type="EMBL" id="DYXE01000091">
    <property type="protein sequence ID" value="HJH50898.1"/>
    <property type="molecule type" value="Genomic_DNA"/>
</dbReference>
<comment type="caution">
    <text evidence="3">The sequence shown here is derived from an EMBL/GenBank/DDBJ whole genome shotgun (WGS) entry which is preliminary data.</text>
</comment>
<dbReference type="PANTHER" id="PTHR38682:SF1">
    <property type="entry name" value="V-TYPE ATP SYNTHASE SUBUNIT C"/>
    <property type="match status" value="1"/>
</dbReference>
<dbReference type="Gene3D" id="1.10.132.50">
    <property type="entry name" value="ATP synthase (C/AC39) subunit, domain 3"/>
    <property type="match status" value="3"/>
</dbReference>
<dbReference type="GO" id="GO:0046961">
    <property type="term" value="F:proton-transporting ATPase activity, rotational mechanism"/>
    <property type="evidence" value="ECO:0007669"/>
    <property type="project" value="InterPro"/>
</dbReference>
<dbReference type="InterPro" id="IPR050873">
    <property type="entry name" value="V-ATPase_V0D/AC39_subunit"/>
</dbReference>